<dbReference type="InterPro" id="IPR014038">
    <property type="entry name" value="EF1B_bsu/dsu_GNE"/>
</dbReference>
<dbReference type="InterPro" id="IPR049720">
    <property type="entry name" value="EF1B_bsu/dsu"/>
</dbReference>
<feature type="domain" description="Zn(2)-C6 fungal-type" evidence="7">
    <location>
        <begin position="11"/>
        <end position="39"/>
    </location>
</feature>
<dbReference type="GO" id="GO:0000981">
    <property type="term" value="F:DNA-binding transcription factor activity, RNA polymerase II-specific"/>
    <property type="evidence" value="ECO:0007669"/>
    <property type="project" value="InterPro"/>
</dbReference>
<evidence type="ECO:0000256" key="2">
    <source>
        <dbReference type="ARBA" id="ARBA00022768"/>
    </source>
</evidence>
<dbReference type="InterPro" id="IPR036219">
    <property type="entry name" value="eEF-1beta-like_sf"/>
</dbReference>
<evidence type="ECO:0000256" key="6">
    <source>
        <dbReference type="SAM" id="Phobius"/>
    </source>
</evidence>
<dbReference type="CDD" id="cd00292">
    <property type="entry name" value="EF1B"/>
    <property type="match status" value="1"/>
</dbReference>
<dbReference type="InterPro" id="IPR014717">
    <property type="entry name" value="Transl_elong_EF1B/ribsomal_bS6"/>
</dbReference>
<dbReference type="AlphaFoldDB" id="A0AAI9WWW4"/>
<dbReference type="GO" id="GO:0005829">
    <property type="term" value="C:cytosol"/>
    <property type="evidence" value="ECO:0007669"/>
    <property type="project" value="TreeGrafter"/>
</dbReference>
<dbReference type="PROSITE" id="PS00825">
    <property type="entry name" value="EF1BD_2"/>
    <property type="match status" value="1"/>
</dbReference>
<accession>A0AAI9WWW4</accession>
<evidence type="ECO:0000313" key="9">
    <source>
        <dbReference type="Proteomes" id="UP001202479"/>
    </source>
</evidence>
<dbReference type="Gene3D" id="3.30.70.60">
    <property type="match status" value="1"/>
</dbReference>
<feature type="compositionally biased region" description="Low complexity" evidence="5">
    <location>
        <begin position="88"/>
        <end position="101"/>
    </location>
</feature>
<dbReference type="InterPro" id="IPR001326">
    <property type="entry name" value="Transl_elong_EF1B_B/D_CS"/>
</dbReference>
<dbReference type="SMART" id="SM00066">
    <property type="entry name" value="GAL4"/>
    <property type="match status" value="1"/>
</dbReference>
<dbReference type="PROSITE" id="PS50048">
    <property type="entry name" value="ZN2_CY6_FUNGAL_2"/>
    <property type="match status" value="1"/>
</dbReference>
<dbReference type="GeneID" id="73381648"/>
<comment type="caution">
    <text evidence="8">The sequence shown here is derived from an EMBL/GenBank/DDBJ whole genome shotgun (WGS) entry which is preliminary data.</text>
</comment>
<proteinExistence type="inferred from homology"/>
<dbReference type="Gene3D" id="4.10.240.10">
    <property type="entry name" value="Zn(2)-C6 fungal-type DNA-binding domain"/>
    <property type="match status" value="1"/>
</dbReference>
<dbReference type="SUPFAM" id="SSF57701">
    <property type="entry name" value="Zn2/Cys6 DNA-binding domain"/>
    <property type="match status" value="1"/>
</dbReference>
<dbReference type="GO" id="GO:0005853">
    <property type="term" value="C:eukaryotic translation elongation factor 1 complex"/>
    <property type="evidence" value="ECO:0007669"/>
    <property type="project" value="InterPro"/>
</dbReference>
<feature type="region of interest" description="Disordered" evidence="5">
    <location>
        <begin position="58"/>
        <end position="101"/>
    </location>
</feature>
<dbReference type="SUPFAM" id="SSF54984">
    <property type="entry name" value="eEF-1beta-like"/>
    <property type="match status" value="1"/>
</dbReference>
<dbReference type="CDD" id="cd00067">
    <property type="entry name" value="GAL4"/>
    <property type="match status" value="1"/>
</dbReference>
<dbReference type="InterPro" id="IPR021858">
    <property type="entry name" value="Fun_TF"/>
</dbReference>
<name>A0AAI9WWW4_9ASCO</name>
<dbReference type="Pfam" id="PF10587">
    <property type="entry name" value="EF-1_beta_acid"/>
    <property type="match status" value="1"/>
</dbReference>
<dbReference type="PROSITE" id="PS00463">
    <property type="entry name" value="ZN2_CY6_FUNGAL_1"/>
    <property type="match status" value="1"/>
</dbReference>
<dbReference type="SMART" id="SM01182">
    <property type="entry name" value="EF-1_beta_acid"/>
    <property type="match status" value="1"/>
</dbReference>
<dbReference type="PANTHER" id="PTHR11595:SF21">
    <property type="entry name" value="ELONGATION FACTOR 1-BETA"/>
    <property type="match status" value="1"/>
</dbReference>
<dbReference type="Pfam" id="PF00736">
    <property type="entry name" value="EF1_GNE"/>
    <property type="match status" value="1"/>
</dbReference>
<keyword evidence="9" id="KW-1185">Reference proteome</keyword>
<evidence type="ECO:0000313" key="8">
    <source>
        <dbReference type="EMBL" id="KAI3403144.2"/>
    </source>
</evidence>
<dbReference type="PROSITE" id="PS00824">
    <property type="entry name" value="EF1BD_1"/>
    <property type="match status" value="1"/>
</dbReference>
<dbReference type="Pfam" id="PF11951">
    <property type="entry name" value="Fungal_trans_2"/>
    <property type="match status" value="1"/>
</dbReference>
<dbReference type="InterPro" id="IPR001138">
    <property type="entry name" value="Zn2Cys6_DnaBD"/>
</dbReference>
<dbReference type="Proteomes" id="UP001202479">
    <property type="component" value="Unassembled WGS sequence"/>
</dbReference>
<reference evidence="8" key="1">
    <citation type="journal article" date="2022" name="DNA Res.">
        <title>Genome analysis of five recently described species of the CUG-Ser clade uncovers Candida theae as a new hybrid lineage with pathogenic potential in the Candida parapsilosis species complex.</title>
        <authorList>
            <person name="Mixao V."/>
            <person name="Del Olmo V."/>
            <person name="Hegedusova E."/>
            <person name="Saus E."/>
            <person name="Pryszcz L."/>
            <person name="Cillingova A."/>
            <person name="Nosek J."/>
            <person name="Gabaldon T."/>
        </authorList>
    </citation>
    <scope>NUCLEOTIDE SEQUENCE</scope>
    <source>
        <strain evidence="8">CBS 10844</strain>
    </source>
</reference>
<keyword evidence="6" id="KW-1133">Transmembrane helix</keyword>
<protein>
    <recommendedName>
        <fullName evidence="7">Zn(2)-C6 fungal-type domain-containing protein</fullName>
    </recommendedName>
</protein>
<dbReference type="RefSeq" id="XP_049178891.1">
    <property type="nucleotide sequence ID" value="XM_049325430.1"/>
</dbReference>
<sequence length="793" mass="90304">MTNKITRVRTGCWTCKKRHRKCDETKPICKNCSNTNRHCEGYDLRVSFDIFQHGEGKSFKKGKNKISKVKSGTNKPETHHHHHHHRSSSSSSSSPSSLSRQLSVSPSLAIDEISTEPVTSSTNLNRFSSDLFEDLQTLLSASLDQMPQSSNNFNFETGDIPLSTSDIDTFNFDSQIINFIDKSKIFDENYKELLNSPKPLDDEEKSTAAAPPDSASLFSMSHQEENMMLKHFFKKLLPLLDGHPKSPWPDLALKYCDFDIARSCFISLACIHMYESRTGGNEYYQKGLAHINNTMDHLIRYIRENAYKMNSQSPHATTSTTTTTTTTKESDDISKKHISYFVIMVLMNVHILFAVVEKGKSSMSRDFFKVFAEICKDKVFFNEMLMPNVKQRSLLIVLSWYDTVSAIVSPDCRKPYCLPSWYGTVSDAISSSKMMGCPGEIFVAMSEVCCLRNKKYYKVLNTEEKFRSYNRIKYALMNYRDYVPINDDESNEDYSNRMKCALCWATAVWITLNNVCEPVDHLATNSKLVKEFIDIYGQMDFKSAILAQMVWPVYAVGCECKTEFERSHLMKFINTLYENTKMGTIFSLKEIVLKVWEKNITQEEYLTQCTAPTQADVKVYQAFQKEYPAFTRWFNHIASFTDEFAELPAAAAKEEATAEAAEEDEDDVDLFGSDDEEVDEEAEKLKQQRLAEYAAKKAAKGPKPAAKSIVTLDVKPWDDETDLQELLDNVKNIKMEGLTWGAHQFIPVGFGIKKLQINLVVEDALVSLDELQAAVEEDEDHVQSTDIAAMQKL</sequence>
<feature type="transmembrane region" description="Helical" evidence="6">
    <location>
        <begin position="338"/>
        <end position="356"/>
    </location>
</feature>
<keyword evidence="3 4" id="KW-0648">Protein biosynthesis</keyword>
<dbReference type="Pfam" id="PF00172">
    <property type="entry name" value="Zn_clus"/>
    <property type="match status" value="1"/>
</dbReference>
<dbReference type="SMART" id="SM00888">
    <property type="entry name" value="EF1_GNE"/>
    <property type="match status" value="1"/>
</dbReference>
<comment type="similarity">
    <text evidence="1 4">Belongs to the EF-1-beta/EF-1-delta family.</text>
</comment>
<keyword evidence="6" id="KW-0812">Transmembrane</keyword>
<evidence type="ECO:0000256" key="3">
    <source>
        <dbReference type="ARBA" id="ARBA00022917"/>
    </source>
</evidence>
<feature type="compositionally biased region" description="Basic residues" evidence="5">
    <location>
        <begin position="59"/>
        <end position="68"/>
    </location>
</feature>
<evidence type="ECO:0000259" key="7">
    <source>
        <dbReference type="PROSITE" id="PS50048"/>
    </source>
</evidence>
<dbReference type="FunFam" id="3.30.70.60:FF:000001">
    <property type="entry name" value="Elongation factor 1-beta 1 like"/>
    <property type="match status" value="1"/>
</dbReference>
<evidence type="ECO:0000256" key="4">
    <source>
        <dbReference type="RuleBase" id="RU003791"/>
    </source>
</evidence>
<dbReference type="InterPro" id="IPR036864">
    <property type="entry name" value="Zn2-C6_fun-type_DNA-bd_sf"/>
</dbReference>
<keyword evidence="6" id="KW-0472">Membrane</keyword>
<dbReference type="InterPro" id="IPR018940">
    <property type="entry name" value="EF-1_beta_acid_region_euk"/>
</dbReference>
<dbReference type="GO" id="GO:0003746">
    <property type="term" value="F:translation elongation factor activity"/>
    <property type="evidence" value="ECO:0007669"/>
    <property type="project" value="UniProtKB-KW"/>
</dbReference>
<dbReference type="EMBL" id="JAHUZD010000137">
    <property type="protein sequence ID" value="KAI3403144.2"/>
    <property type="molecule type" value="Genomic_DNA"/>
</dbReference>
<evidence type="ECO:0000256" key="1">
    <source>
        <dbReference type="ARBA" id="ARBA00007411"/>
    </source>
</evidence>
<dbReference type="PANTHER" id="PTHR11595">
    <property type="entry name" value="EF-HAND AND COILED-COIL DOMAIN-CONTAINING FAMILY MEMBER"/>
    <property type="match status" value="1"/>
</dbReference>
<evidence type="ECO:0000256" key="5">
    <source>
        <dbReference type="SAM" id="MobiDB-lite"/>
    </source>
</evidence>
<gene>
    <name evidence="8" type="ORF">KGF56_004033</name>
</gene>
<dbReference type="GO" id="GO:0005085">
    <property type="term" value="F:guanyl-nucleotide exchange factor activity"/>
    <property type="evidence" value="ECO:0007669"/>
    <property type="project" value="TreeGrafter"/>
</dbReference>
<organism evidence="8 9">
    <name type="scientific">Candida oxycetoniae</name>
    <dbReference type="NCBI Taxonomy" id="497107"/>
    <lineage>
        <taxon>Eukaryota</taxon>
        <taxon>Fungi</taxon>
        <taxon>Dikarya</taxon>
        <taxon>Ascomycota</taxon>
        <taxon>Saccharomycotina</taxon>
        <taxon>Pichiomycetes</taxon>
        <taxon>Debaryomycetaceae</taxon>
        <taxon>Candida/Lodderomyces clade</taxon>
        <taxon>Candida</taxon>
    </lineage>
</organism>
<dbReference type="GO" id="GO:0008270">
    <property type="term" value="F:zinc ion binding"/>
    <property type="evidence" value="ECO:0007669"/>
    <property type="project" value="InterPro"/>
</dbReference>
<feature type="compositionally biased region" description="Basic residues" evidence="5">
    <location>
        <begin position="78"/>
        <end position="87"/>
    </location>
</feature>
<keyword evidence="2 4" id="KW-0251">Elongation factor</keyword>